<gene>
    <name evidence="2" type="ORF">SAMN04488561_3563</name>
</gene>
<name>A0A1H5N0W3_9ACTN</name>
<proteinExistence type="predicted"/>
<sequence length="219" mass="23559">MSWSCLVPAVEEGVVSDPQITAALAYLNDQRLQRINDSIVLAPPTPLPTAAEVIAARTWSADNRPPMTPDEVRAAADIIERAAEPERPAGGPWRVRQLPARPIESGGRGGTGSSSGTGTTSGRGSQGSTGAWPTGTIEGELVLPDPKDILEQFLRWVLRIQPGPEPHVGMTPAAKLAAVNAVLRTQRPRLTQPQVQHLIELQAWFYYQARALKSQGIEP</sequence>
<accession>A0A1H5N0W3</accession>
<dbReference type="AlphaFoldDB" id="A0A1H5N0W3"/>
<evidence type="ECO:0000313" key="3">
    <source>
        <dbReference type="Proteomes" id="UP000181980"/>
    </source>
</evidence>
<dbReference type="STRING" id="561176.SAMN04488561_3563"/>
<reference evidence="3" key="1">
    <citation type="submission" date="2016-10" db="EMBL/GenBank/DDBJ databases">
        <authorList>
            <person name="Varghese N."/>
            <person name="Submissions S."/>
        </authorList>
    </citation>
    <scope>NUCLEOTIDE SEQUENCE [LARGE SCALE GENOMIC DNA]</scope>
    <source>
        <strain evidence="3">DSM 45237</strain>
    </source>
</reference>
<evidence type="ECO:0000313" key="2">
    <source>
        <dbReference type="EMBL" id="SEE94597.1"/>
    </source>
</evidence>
<keyword evidence="3" id="KW-1185">Reference proteome</keyword>
<organism evidence="2 3">
    <name type="scientific">Jiangella alba</name>
    <dbReference type="NCBI Taxonomy" id="561176"/>
    <lineage>
        <taxon>Bacteria</taxon>
        <taxon>Bacillati</taxon>
        <taxon>Actinomycetota</taxon>
        <taxon>Actinomycetes</taxon>
        <taxon>Jiangellales</taxon>
        <taxon>Jiangellaceae</taxon>
        <taxon>Jiangella</taxon>
    </lineage>
</organism>
<dbReference type="Proteomes" id="UP000181980">
    <property type="component" value="Unassembled WGS sequence"/>
</dbReference>
<dbReference type="EMBL" id="FNUC01000003">
    <property type="protein sequence ID" value="SEE94597.1"/>
    <property type="molecule type" value="Genomic_DNA"/>
</dbReference>
<evidence type="ECO:0000256" key="1">
    <source>
        <dbReference type="SAM" id="MobiDB-lite"/>
    </source>
</evidence>
<feature type="compositionally biased region" description="Gly residues" evidence="1">
    <location>
        <begin position="106"/>
        <end position="127"/>
    </location>
</feature>
<feature type="region of interest" description="Disordered" evidence="1">
    <location>
        <begin position="82"/>
        <end position="138"/>
    </location>
</feature>
<protein>
    <submittedName>
        <fullName evidence="2">Uncharacterized protein</fullName>
    </submittedName>
</protein>